<proteinExistence type="predicted"/>
<name>A0AAE7RKL7_9CAUD</name>
<keyword evidence="2" id="KW-1185">Reference proteome</keyword>
<reference evidence="1 2" key="1">
    <citation type="submission" date="2021-02" db="EMBL/GenBank/DDBJ databases">
        <title>Isolation and Efficacy of Vancomycin Resistant Enterococci-specific Bacteriophages in Wax Moth Larvae Model Galleria mellonella.</title>
        <authorList>
            <person name="El Haddad L."/>
            <person name="Harb C.P."/>
            <person name="Clark J.R."/>
            <person name="Terwilliger A.L."/>
            <person name="Chaftari C."/>
            <person name="Duna M."/>
            <person name="Youssef S."/>
            <person name="Stibich M."/>
            <person name="Maresso A."/>
            <person name="Chemaly R.F."/>
        </authorList>
    </citation>
    <scope>NUCLEOTIDE SEQUENCE [LARGE SCALE GENOMIC DNA]</scope>
</reference>
<sequence>MESHLADLILYYMYYYSYYMVWKSCQTMNRSRFFYFFFFAC</sequence>
<evidence type="ECO:0000313" key="1">
    <source>
        <dbReference type="EMBL" id="QVW28082.1"/>
    </source>
</evidence>
<evidence type="ECO:0000313" key="2">
    <source>
        <dbReference type="Proteomes" id="UP000828118"/>
    </source>
</evidence>
<protein>
    <submittedName>
        <fullName evidence="1">Uncharacterized protein</fullName>
    </submittedName>
</protein>
<organism evidence="1 2">
    <name type="scientific">Enterococcus phage MDA2</name>
    <dbReference type="NCBI Taxonomy" id="2816459"/>
    <lineage>
        <taxon>Viruses</taxon>
        <taxon>Duplodnaviria</taxon>
        <taxon>Heunggongvirae</taxon>
        <taxon>Uroviricota</taxon>
        <taxon>Caudoviricetes</taxon>
        <taxon>Herelleviridae</taxon>
        <taxon>Brockvirinae</taxon>
        <taxon>Kochikohdavirus</taxon>
        <taxon>Kochikohdavirus mda2</taxon>
    </lineage>
</organism>
<accession>A0AAE7RKL7</accession>
<dbReference type="EMBL" id="MW633168">
    <property type="protein sequence ID" value="QVW28082.1"/>
    <property type="molecule type" value="Genomic_DNA"/>
</dbReference>
<dbReference type="Proteomes" id="UP000828118">
    <property type="component" value="Segment"/>
</dbReference>